<proteinExistence type="predicted"/>
<comment type="caution">
    <text evidence="1">The sequence shown here is derived from an EMBL/GenBank/DDBJ whole genome shotgun (WGS) entry which is preliminary data.</text>
</comment>
<dbReference type="PANTHER" id="PTHR37816">
    <property type="entry name" value="YALI0E33011P"/>
    <property type="match status" value="1"/>
</dbReference>
<dbReference type="Proteomes" id="UP000789833">
    <property type="component" value="Unassembled WGS sequence"/>
</dbReference>
<reference evidence="1 2" key="1">
    <citation type="submission" date="2021-10" db="EMBL/GenBank/DDBJ databases">
        <authorList>
            <person name="Criscuolo A."/>
        </authorList>
    </citation>
    <scope>NUCLEOTIDE SEQUENCE [LARGE SCALE GENOMIC DNA]</scope>
    <source>
        <strain evidence="2">CIP 111883</strain>
    </source>
</reference>
<dbReference type="PANTHER" id="PTHR37816:SF3">
    <property type="entry name" value="MODULATES DNA TOPOLOGY"/>
    <property type="match status" value="1"/>
</dbReference>
<evidence type="ECO:0000313" key="2">
    <source>
        <dbReference type="Proteomes" id="UP000789833"/>
    </source>
</evidence>
<name>A0ABM8YNP2_9BACI</name>
<dbReference type="RefSeq" id="WP_230501264.1">
    <property type="nucleotide sequence ID" value="NZ_CAKJTJ010000009.1"/>
</dbReference>
<evidence type="ECO:0000313" key="1">
    <source>
        <dbReference type="EMBL" id="CAG9621379.1"/>
    </source>
</evidence>
<dbReference type="EMBL" id="CAKJTJ010000009">
    <property type="protein sequence ID" value="CAG9621379.1"/>
    <property type="molecule type" value="Genomic_DNA"/>
</dbReference>
<dbReference type="SUPFAM" id="SSF52540">
    <property type="entry name" value="P-loop containing nucleoside triphosphate hydrolases"/>
    <property type="match status" value="1"/>
</dbReference>
<protein>
    <recommendedName>
        <fullName evidence="3">Topology modulation protein</fullName>
    </recommendedName>
</protein>
<keyword evidence="2" id="KW-1185">Reference proteome</keyword>
<dbReference type="Gene3D" id="3.40.50.300">
    <property type="entry name" value="P-loop containing nucleotide triphosphate hydrolases"/>
    <property type="match status" value="1"/>
</dbReference>
<dbReference type="InterPro" id="IPR052922">
    <property type="entry name" value="Cytidylate_Kinase-2"/>
</dbReference>
<accession>A0ABM8YNP2</accession>
<organism evidence="1 2">
    <name type="scientific">Sutcliffiella rhizosphaerae</name>
    <dbReference type="NCBI Taxonomy" id="2880967"/>
    <lineage>
        <taxon>Bacteria</taxon>
        <taxon>Bacillati</taxon>
        <taxon>Bacillota</taxon>
        <taxon>Bacilli</taxon>
        <taxon>Bacillales</taxon>
        <taxon>Bacillaceae</taxon>
        <taxon>Sutcliffiella</taxon>
    </lineage>
</organism>
<gene>
    <name evidence="1" type="ORF">BACCIP111883_02151</name>
</gene>
<evidence type="ECO:0008006" key="3">
    <source>
        <dbReference type="Google" id="ProtNLM"/>
    </source>
</evidence>
<dbReference type="CDD" id="cd01983">
    <property type="entry name" value="SIMIBI"/>
    <property type="match status" value="1"/>
</dbReference>
<sequence length="174" mass="20802">MKRIMIIGVSAGVGKSTFAMRLGKALKLDVFHLDSFYWKQGWVESSLEEFTEKQEKMLSHYSSWIVEGNYSSTIKLRADHADTIIYLELPLRICLYRVIMRWLTNLGYKRHDLGGECTEKMDFAFIKFIVTTYRKRKKWMREFMNSYHDTRRVICLKNKKEIEYFLKGMEGQKR</sequence>
<dbReference type="InterPro" id="IPR027417">
    <property type="entry name" value="P-loop_NTPase"/>
</dbReference>